<dbReference type="Proteomes" id="UP000449846">
    <property type="component" value="Unassembled WGS sequence"/>
</dbReference>
<dbReference type="AlphaFoldDB" id="A0A844HJ90"/>
<evidence type="ECO:0000313" key="1">
    <source>
        <dbReference type="EMBL" id="MTH60000.1"/>
    </source>
</evidence>
<proteinExistence type="predicted"/>
<dbReference type="EMBL" id="WMIG01000005">
    <property type="protein sequence ID" value="MTH60000.1"/>
    <property type="molecule type" value="Genomic_DNA"/>
</dbReference>
<comment type="caution">
    <text evidence="1">The sequence shown here is derived from an EMBL/GenBank/DDBJ whole genome shotgun (WGS) entry which is preliminary data.</text>
</comment>
<keyword evidence="2" id="KW-1185">Reference proteome</keyword>
<organism evidence="1 2">
    <name type="scientific">Paracoccus litorisediminis</name>
    <dbReference type="NCBI Taxonomy" id="2006130"/>
    <lineage>
        <taxon>Bacteria</taxon>
        <taxon>Pseudomonadati</taxon>
        <taxon>Pseudomonadota</taxon>
        <taxon>Alphaproteobacteria</taxon>
        <taxon>Rhodobacterales</taxon>
        <taxon>Paracoccaceae</taxon>
        <taxon>Paracoccus</taxon>
    </lineage>
</organism>
<reference evidence="1 2" key="1">
    <citation type="submission" date="2019-11" db="EMBL/GenBank/DDBJ databases">
        <authorList>
            <person name="Dong K."/>
        </authorList>
    </citation>
    <scope>NUCLEOTIDE SEQUENCE [LARGE SCALE GENOMIC DNA]</scope>
    <source>
        <strain evidence="1 2">NBRC 112902</strain>
    </source>
</reference>
<dbReference type="Pfam" id="PF13730">
    <property type="entry name" value="HTH_36"/>
    <property type="match status" value="1"/>
</dbReference>
<name>A0A844HJ90_9RHOB</name>
<evidence type="ECO:0000313" key="2">
    <source>
        <dbReference type="Proteomes" id="UP000449846"/>
    </source>
</evidence>
<evidence type="ECO:0008006" key="3">
    <source>
        <dbReference type="Google" id="ProtNLM"/>
    </source>
</evidence>
<sequence>MEYWDSGHDRKGTGFGGERKEIVQIPKIGRPKKKDPLNFEATKWAHSVPVFRPIQKSVLLVLTRHADRFGTSWCAQKTLAAQAGCRDRSVRTVLKEFEAIGLIRRIGRMGPNGGQLTDVVVLTGWPGRILIPQAGHPELGRYVKETPDTKLQWMQLRAQVRTEIPPEVAGASDQNKSILKPTITIQQDRMLEQCFEALGDWATAENMQLLIDDFALLLKWLEQGLELEHHILPVLAEKAKSEGKVPLIRTWKYFEKAIHNVAAKRRSRMRKALEVNVPKLQVDGIDHALQRLQAAQEKTL</sequence>
<dbReference type="OrthoDB" id="7773702at2"/>
<accession>A0A844HJ90</accession>
<gene>
    <name evidence="1" type="ORF">GL300_12350</name>
</gene>
<dbReference type="RefSeq" id="WP_155039935.1">
    <property type="nucleotide sequence ID" value="NZ_WMIG01000005.1"/>
</dbReference>
<protein>
    <recommendedName>
        <fullName evidence="3">Helix-turn-helix domain-containing protein</fullName>
    </recommendedName>
</protein>